<feature type="compositionally biased region" description="Basic and acidic residues" evidence="1">
    <location>
        <begin position="192"/>
        <end position="208"/>
    </location>
</feature>
<dbReference type="InParanoid" id="D2HMJ7"/>
<evidence type="ECO:0000313" key="2">
    <source>
        <dbReference type="EMBL" id="EFB23124.1"/>
    </source>
</evidence>
<feature type="region of interest" description="Disordered" evidence="1">
    <location>
        <begin position="179"/>
        <end position="215"/>
    </location>
</feature>
<dbReference type="AlphaFoldDB" id="D2HMJ7"/>
<feature type="compositionally biased region" description="Basic and acidic residues" evidence="1">
    <location>
        <begin position="263"/>
        <end position="272"/>
    </location>
</feature>
<accession>D2HMJ7</accession>
<evidence type="ECO:0000256" key="1">
    <source>
        <dbReference type="SAM" id="MobiDB-lite"/>
    </source>
</evidence>
<proteinExistence type="predicted"/>
<reference evidence="2" key="1">
    <citation type="journal article" date="2010" name="Nature">
        <title>The sequence and de novo assembly of the giant panda genome.</title>
        <authorList>
            <person name="Li R."/>
            <person name="Fan W."/>
            <person name="Tian G."/>
            <person name="Zhu H."/>
            <person name="He L."/>
            <person name="Cai J."/>
            <person name="Huang Q."/>
            <person name="Cai Q."/>
            <person name="Li B."/>
            <person name="Bai Y."/>
            <person name="Zhang Z."/>
            <person name="Zhang Y."/>
            <person name="Wang W."/>
            <person name="Li J."/>
            <person name="Wei F."/>
            <person name="Li H."/>
            <person name="Jian M."/>
            <person name="Li J."/>
            <person name="Zhang Z."/>
            <person name="Nielsen R."/>
            <person name="Li D."/>
            <person name="Gu W."/>
            <person name="Yang Z."/>
            <person name="Xuan Z."/>
            <person name="Ryder O.A."/>
            <person name="Leung F.C."/>
            <person name="Zhou Y."/>
            <person name="Cao J."/>
            <person name="Sun X."/>
            <person name="Fu Y."/>
            <person name="Fang X."/>
            <person name="Guo X."/>
            <person name="Wang B."/>
            <person name="Hou R."/>
            <person name="Shen F."/>
            <person name="Mu B."/>
            <person name="Ni P."/>
            <person name="Lin R."/>
            <person name="Qian W."/>
            <person name="Wang G."/>
            <person name="Yu C."/>
            <person name="Nie W."/>
            <person name="Wang J."/>
            <person name="Wu Z."/>
            <person name="Liang H."/>
            <person name="Min J."/>
            <person name="Wu Q."/>
            <person name="Cheng S."/>
            <person name="Ruan J."/>
            <person name="Wang M."/>
            <person name="Shi Z."/>
            <person name="Wen M."/>
            <person name="Liu B."/>
            <person name="Ren X."/>
            <person name="Zheng H."/>
            <person name="Dong D."/>
            <person name="Cook K."/>
            <person name="Shan G."/>
            <person name="Zhang H."/>
            <person name="Kosiol C."/>
            <person name="Xie X."/>
            <person name="Lu Z."/>
            <person name="Zheng H."/>
            <person name="Li Y."/>
            <person name="Steiner C.C."/>
            <person name="Lam T.T."/>
            <person name="Lin S."/>
            <person name="Zhang Q."/>
            <person name="Li G."/>
            <person name="Tian J."/>
            <person name="Gong T."/>
            <person name="Liu H."/>
            <person name="Zhang D."/>
            <person name="Fang L."/>
            <person name="Ye C."/>
            <person name="Zhang J."/>
            <person name="Hu W."/>
            <person name="Xu A."/>
            <person name="Ren Y."/>
            <person name="Zhang G."/>
            <person name="Bruford M.W."/>
            <person name="Li Q."/>
            <person name="Ma L."/>
            <person name="Guo Y."/>
            <person name="An N."/>
            <person name="Hu Y."/>
            <person name="Zheng Y."/>
            <person name="Shi Y."/>
            <person name="Li Z."/>
            <person name="Liu Q."/>
            <person name="Chen Y."/>
            <person name="Zhao J."/>
            <person name="Qu N."/>
            <person name="Zhao S."/>
            <person name="Tian F."/>
            <person name="Wang X."/>
            <person name="Wang H."/>
            <person name="Xu L."/>
            <person name="Liu X."/>
            <person name="Vinar T."/>
            <person name="Wang Y."/>
            <person name="Lam T.W."/>
            <person name="Yiu S.M."/>
            <person name="Liu S."/>
            <person name="Zhang H."/>
            <person name="Li D."/>
            <person name="Huang Y."/>
            <person name="Wang X."/>
            <person name="Yang G."/>
            <person name="Jiang Z."/>
            <person name="Wang J."/>
            <person name="Qin N."/>
            <person name="Li L."/>
            <person name="Li J."/>
            <person name="Bolund L."/>
            <person name="Kristiansen K."/>
            <person name="Wong G.K."/>
            <person name="Olson M."/>
            <person name="Zhang X."/>
            <person name="Li S."/>
            <person name="Yang H."/>
            <person name="Wang J."/>
            <person name="Wang J."/>
        </authorList>
    </citation>
    <scope>NUCLEOTIDE SEQUENCE [LARGE SCALE GENOMIC DNA]</scope>
</reference>
<protein>
    <submittedName>
        <fullName evidence="2">Uncharacterized protein</fullName>
    </submittedName>
</protein>
<gene>
    <name evidence="2" type="ORF">PANDA_012820</name>
</gene>
<dbReference type="EMBL" id="GL193048">
    <property type="protein sequence ID" value="EFB23124.1"/>
    <property type="molecule type" value="Genomic_DNA"/>
</dbReference>
<organism evidence="2">
    <name type="scientific">Ailuropoda melanoleuca</name>
    <name type="common">Giant panda</name>
    <dbReference type="NCBI Taxonomy" id="9646"/>
    <lineage>
        <taxon>Eukaryota</taxon>
        <taxon>Metazoa</taxon>
        <taxon>Chordata</taxon>
        <taxon>Craniata</taxon>
        <taxon>Vertebrata</taxon>
        <taxon>Euteleostomi</taxon>
        <taxon>Mammalia</taxon>
        <taxon>Eutheria</taxon>
        <taxon>Laurasiatheria</taxon>
        <taxon>Carnivora</taxon>
        <taxon>Caniformia</taxon>
        <taxon>Ursidae</taxon>
        <taxon>Ailuropoda</taxon>
    </lineage>
</organism>
<sequence>MNAPGRAFLLAATEPETAPTDPTLNRDNSKCERLCAPHMLLVSRPPVLIAEKDISLRHLSEIPLSILPPPGTLSFFREWLNHLGKQEQLRKLQTTSHGLQQTFWGLPGRPRTCRVKKLIRSYLLLTSGHKFRNSTLQLSSPCSPPLPVCPARIWGCLASTASTTVTSAPLDERGIIHVRWPQDTSQMQPLDPGKKNDLKAASKTKGDPGKPFMPEPQMLSHLPTVSEHLAGACAFPDSPSLAAVGRGFVWAWKGQATVGRERLAKGGEEKSVPDTTHFPSASRGAGEGSPAADPRTWLMSADSNPKELINRWAPYGEKPPERKPSKEKMESTVSECLGVMSTAEWVVWIGFKLIPTSRGSLAGQIP</sequence>
<feature type="region of interest" description="Disordered" evidence="1">
    <location>
        <begin position="263"/>
        <end position="295"/>
    </location>
</feature>
<name>D2HMJ7_AILME</name>